<keyword evidence="3" id="KW-1185">Reference proteome</keyword>
<name>A0A4C1Z6P3_EUMVA</name>
<accession>A0A4C1Z6P3</accession>
<dbReference type="EMBL" id="BGZK01001558">
    <property type="protein sequence ID" value="GBP82317.1"/>
    <property type="molecule type" value="Genomic_DNA"/>
</dbReference>
<feature type="region of interest" description="Disordered" evidence="1">
    <location>
        <begin position="61"/>
        <end position="86"/>
    </location>
</feature>
<proteinExistence type="predicted"/>
<dbReference type="Proteomes" id="UP000299102">
    <property type="component" value="Unassembled WGS sequence"/>
</dbReference>
<evidence type="ECO:0000256" key="1">
    <source>
        <dbReference type="SAM" id="MobiDB-lite"/>
    </source>
</evidence>
<protein>
    <submittedName>
        <fullName evidence="2">Uncharacterized protein</fullName>
    </submittedName>
</protein>
<organism evidence="2 3">
    <name type="scientific">Eumeta variegata</name>
    <name type="common">Bagworm moth</name>
    <name type="synonym">Eumeta japonica</name>
    <dbReference type="NCBI Taxonomy" id="151549"/>
    <lineage>
        <taxon>Eukaryota</taxon>
        <taxon>Metazoa</taxon>
        <taxon>Ecdysozoa</taxon>
        <taxon>Arthropoda</taxon>
        <taxon>Hexapoda</taxon>
        <taxon>Insecta</taxon>
        <taxon>Pterygota</taxon>
        <taxon>Neoptera</taxon>
        <taxon>Endopterygota</taxon>
        <taxon>Lepidoptera</taxon>
        <taxon>Glossata</taxon>
        <taxon>Ditrysia</taxon>
        <taxon>Tineoidea</taxon>
        <taxon>Psychidae</taxon>
        <taxon>Oiketicinae</taxon>
        <taxon>Eumeta</taxon>
    </lineage>
</organism>
<feature type="compositionally biased region" description="Basic and acidic residues" evidence="1">
    <location>
        <begin position="12"/>
        <end position="35"/>
    </location>
</feature>
<dbReference type="AlphaFoldDB" id="A0A4C1Z6P3"/>
<comment type="caution">
    <text evidence="2">The sequence shown here is derived from an EMBL/GenBank/DDBJ whole genome shotgun (WGS) entry which is preliminary data.</text>
</comment>
<evidence type="ECO:0000313" key="2">
    <source>
        <dbReference type="EMBL" id="GBP82317.1"/>
    </source>
</evidence>
<reference evidence="2 3" key="1">
    <citation type="journal article" date="2019" name="Commun. Biol.">
        <title>The bagworm genome reveals a unique fibroin gene that provides high tensile strength.</title>
        <authorList>
            <person name="Kono N."/>
            <person name="Nakamura H."/>
            <person name="Ohtoshi R."/>
            <person name="Tomita M."/>
            <person name="Numata K."/>
            <person name="Arakawa K."/>
        </authorList>
    </citation>
    <scope>NUCLEOTIDE SEQUENCE [LARGE SCALE GENOMIC DNA]</scope>
</reference>
<sequence>MNSVNTFNSLHQRCDSSDRSISETEFVRGYRERPPLDGGAGVGRAAAGACPFMFRGITKMDLRSPLPPGPPLSPADRCLGSAGAFEKDAADGQTGVALGPSLRRPYRRIVPTVLTAAPARHA</sequence>
<evidence type="ECO:0000313" key="3">
    <source>
        <dbReference type="Proteomes" id="UP000299102"/>
    </source>
</evidence>
<gene>
    <name evidence="2" type="ORF">EVAR_53775_1</name>
</gene>
<feature type="compositionally biased region" description="Polar residues" evidence="1">
    <location>
        <begin position="1"/>
        <end position="11"/>
    </location>
</feature>
<feature type="region of interest" description="Disordered" evidence="1">
    <location>
        <begin position="1"/>
        <end position="43"/>
    </location>
</feature>